<dbReference type="InterPro" id="IPR011051">
    <property type="entry name" value="RmlC_Cupin_sf"/>
</dbReference>
<name>A0A9N9GS31_9GLOM</name>
<feature type="binding site" evidence="8">
    <location>
        <position position="271"/>
    </location>
    <ligand>
        <name>a divalent metal cation</name>
        <dbReference type="ChEBI" id="CHEBI:60240"/>
    </ligand>
</feature>
<sequence>METLFLPFSFFSGEFLEKIPKLNNITVQPLEAVHVGSRPISRALVERTAWHIKKERMESNKKDTRGSNKVESAFGEFLRIVYLETSTAKRSKQIQPLKRPRKPSQIPIRAWNYTSHPRINTSHSKKTIQPVEINNKCIQQLDNLTNMPLLPPINFTKWLEENQDKLKPPVNNFLIQRGDFIVMAIGGPNARTDYHINQTEEWFYQYKGDMLLKVVEGNEFKEIPIHEGDMFLLPGNTPHSPIRFADTVGIVIERKRRLQEIDILQWYCEKCKNIVYRESFHCYDIGVQLKPIMDKYANNVNLRTCHDCGHVNSTVNYS</sequence>
<dbReference type="InterPro" id="IPR014710">
    <property type="entry name" value="RmlC-like_jellyroll"/>
</dbReference>
<dbReference type="GO" id="GO:0043420">
    <property type="term" value="P:anthranilate metabolic process"/>
    <property type="evidence" value="ECO:0007669"/>
    <property type="project" value="UniProtKB-UniRule"/>
</dbReference>
<dbReference type="NCBIfam" id="TIGR03037">
    <property type="entry name" value="anthran_nbaC"/>
    <property type="match status" value="1"/>
</dbReference>
<feature type="binding site" evidence="8">
    <location>
        <position position="191"/>
    </location>
    <ligand>
        <name>O2</name>
        <dbReference type="ChEBI" id="CHEBI:15379"/>
    </ligand>
</feature>
<dbReference type="NCBIfam" id="NF009763">
    <property type="entry name" value="PRK13264.1"/>
    <property type="match status" value="1"/>
</dbReference>
<comment type="caution">
    <text evidence="9">The sequence shown here is derived from an EMBL/GenBank/DDBJ whole genome shotgun (WGS) entry which is preliminary data.</text>
</comment>
<evidence type="ECO:0000256" key="4">
    <source>
        <dbReference type="ARBA" id="ARBA00022723"/>
    </source>
</evidence>
<organism evidence="9 10">
    <name type="scientific">Ambispora leptoticha</name>
    <dbReference type="NCBI Taxonomy" id="144679"/>
    <lineage>
        <taxon>Eukaryota</taxon>
        <taxon>Fungi</taxon>
        <taxon>Fungi incertae sedis</taxon>
        <taxon>Mucoromycota</taxon>
        <taxon>Glomeromycotina</taxon>
        <taxon>Glomeromycetes</taxon>
        <taxon>Archaeosporales</taxon>
        <taxon>Ambisporaceae</taxon>
        <taxon>Ambispora</taxon>
    </lineage>
</organism>
<evidence type="ECO:0000256" key="7">
    <source>
        <dbReference type="ARBA" id="ARBA00023004"/>
    </source>
</evidence>
<proteinExistence type="inferred from homology"/>
<dbReference type="PANTHER" id="PTHR15497">
    <property type="entry name" value="3-HYDROXYANTHRANILATE 3,4-DIOXYGENASE"/>
    <property type="match status" value="1"/>
</dbReference>
<evidence type="ECO:0000256" key="8">
    <source>
        <dbReference type="HAMAP-Rule" id="MF_03019"/>
    </source>
</evidence>
<dbReference type="GO" id="GO:0019805">
    <property type="term" value="P:quinolinate biosynthetic process"/>
    <property type="evidence" value="ECO:0007669"/>
    <property type="project" value="UniProtKB-UniRule"/>
</dbReference>
<keyword evidence="4 8" id="KW-0479">Metal-binding</keyword>
<comment type="similarity">
    <text evidence="8">Belongs to the 3-HAO family.</text>
</comment>
<evidence type="ECO:0000256" key="2">
    <source>
        <dbReference type="ARBA" id="ARBA00002752"/>
    </source>
</evidence>
<evidence type="ECO:0000256" key="6">
    <source>
        <dbReference type="ARBA" id="ARBA00023002"/>
    </source>
</evidence>
<dbReference type="Gene3D" id="2.60.120.10">
    <property type="entry name" value="Jelly Rolls"/>
    <property type="match status" value="1"/>
</dbReference>
<reference evidence="9" key="1">
    <citation type="submission" date="2021-06" db="EMBL/GenBank/DDBJ databases">
        <authorList>
            <person name="Kallberg Y."/>
            <person name="Tangrot J."/>
            <person name="Rosling A."/>
        </authorList>
    </citation>
    <scope>NUCLEOTIDE SEQUENCE</scope>
    <source>
        <strain evidence="9">FL130A</strain>
    </source>
</reference>
<accession>A0A9N9GS31</accession>
<keyword evidence="5 8" id="KW-0223">Dioxygenase</keyword>
<feature type="binding site" evidence="8">
    <location>
        <position position="243"/>
    </location>
    <ligand>
        <name>substrate</name>
    </ligand>
</feature>
<dbReference type="PANTHER" id="PTHR15497:SF1">
    <property type="entry name" value="3-HYDROXYANTHRANILATE 3,4-DIOXYGENASE"/>
    <property type="match status" value="1"/>
</dbReference>
<dbReference type="SUPFAM" id="SSF51182">
    <property type="entry name" value="RmlC-like cupins"/>
    <property type="match status" value="1"/>
</dbReference>
<gene>
    <name evidence="8" type="primary">BNA1</name>
    <name evidence="9" type="ORF">ALEPTO_LOCUS9335</name>
</gene>
<dbReference type="EC" id="1.13.11.6" evidence="8"/>
<dbReference type="GO" id="GO:0006569">
    <property type="term" value="P:L-tryptophan catabolic process"/>
    <property type="evidence" value="ECO:0007669"/>
    <property type="project" value="UniProtKB-UniRule"/>
</dbReference>
<evidence type="ECO:0000313" key="9">
    <source>
        <dbReference type="EMBL" id="CAG8630565.1"/>
    </source>
</evidence>
<feature type="binding site" evidence="8">
    <location>
        <position position="253"/>
    </location>
    <ligand>
        <name>substrate</name>
    </ligand>
</feature>
<dbReference type="HAMAP" id="MF_00825">
    <property type="entry name" value="3_HAO"/>
    <property type="match status" value="1"/>
</dbReference>
<protein>
    <recommendedName>
        <fullName evidence="8">3-hydroxyanthranilate 3,4-dioxygenase</fullName>
        <ecNumber evidence="8">1.13.11.6</ecNumber>
    </recommendedName>
    <alternativeName>
        <fullName evidence="8">3-hydroxyanthranilate oxygenase</fullName>
        <shortName evidence="8">3-HAO</shortName>
    </alternativeName>
    <alternativeName>
        <fullName evidence="8">3-hydroxyanthranilic acid dioxygenase</fullName>
        <shortName evidence="8">HAD</shortName>
    </alternativeName>
    <alternativeName>
        <fullName evidence="8">Biosynthesis of nicotinic acid protein 1</fullName>
    </alternativeName>
</protein>
<keyword evidence="3 8" id="KW-0662">Pyridine nucleotide biosynthesis</keyword>
<comment type="catalytic activity">
    <reaction evidence="8">
        <text>3-hydroxyanthranilate + O2 = (2Z,4Z)-2-amino-3-carboxymuconate 6-semialdehyde</text>
        <dbReference type="Rhea" id="RHEA:17953"/>
        <dbReference type="ChEBI" id="CHEBI:15379"/>
        <dbReference type="ChEBI" id="CHEBI:36559"/>
        <dbReference type="ChEBI" id="CHEBI:77612"/>
        <dbReference type="EC" id="1.13.11.6"/>
    </reaction>
</comment>
<dbReference type="GO" id="GO:0005737">
    <property type="term" value="C:cytoplasm"/>
    <property type="evidence" value="ECO:0007669"/>
    <property type="project" value="UniProtKB-SubCell"/>
</dbReference>
<comment type="pathway">
    <text evidence="8">Cofactor biosynthesis; NAD(+) biosynthesis; quinolinate from L-kynurenine: step 3/3.</text>
</comment>
<dbReference type="GO" id="GO:0000334">
    <property type="term" value="F:3-hydroxyanthranilate 3,4-dioxygenase activity"/>
    <property type="evidence" value="ECO:0007669"/>
    <property type="project" value="UniProtKB-UniRule"/>
</dbReference>
<keyword evidence="8" id="KW-0963">Cytoplasm</keyword>
<comment type="cofactor">
    <cofactor evidence="1 8">
        <name>Fe(2+)</name>
        <dbReference type="ChEBI" id="CHEBI:29033"/>
    </cofactor>
</comment>
<feature type="binding site" evidence="8">
    <location>
        <position position="201"/>
    </location>
    <ligand>
        <name>Fe cation</name>
        <dbReference type="ChEBI" id="CHEBI:24875"/>
        <note>catalytic</note>
    </ligand>
</feature>
<feature type="binding site" evidence="8">
    <location>
        <position position="195"/>
    </location>
    <ligand>
        <name>Fe cation</name>
        <dbReference type="ChEBI" id="CHEBI:24875"/>
        <note>catalytic</note>
    </ligand>
</feature>
<feature type="binding site" evidence="8">
    <location>
        <position position="201"/>
    </location>
    <ligand>
        <name>substrate</name>
    </ligand>
</feature>
<keyword evidence="10" id="KW-1185">Reference proteome</keyword>
<dbReference type="AlphaFoldDB" id="A0A9N9GS31"/>
<keyword evidence="6 8" id="KW-0560">Oxidoreductase</keyword>
<dbReference type="EMBL" id="CAJVPS010006997">
    <property type="protein sequence ID" value="CAG8630565.1"/>
    <property type="molecule type" value="Genomic_DNA"/>
</dbReference>
<feature type="binding site" evidence="8">
    <location>
        <position position="239"/>
    </location>
    <ligand>
        <name>Fe cation</name>
        <dbReference type="ChEBI" id="CHEBI:24875"/>
        <note>catalytic</note>
    </ligand>
</feature>
<dbReference type="InterPro" id="IPR010329">
    <property type="entry name" value="3hydroanth_dOase"/>
</dbReference>
<evidence type="ECO:0000256" key="1">
    <source>
        <dbReference type="ARBA" id="ARBA00001954"/>
    </source>
</evidence>
<dbReference type="GO" id="GO:0034354">
    <property type="term" value="P:'de novo' NAD+ biosynthetic process from L-tryptophan"/>
    <property type="evidence" value="ECO:0007669"/>
    <property type="project" value="UniProtKB-UniRule"/>
</dbReference>
<comment type="subcellular location">
    <subcellularLocation>
        <location evidence="8">Cytoplasm</location>
    </subcellularLocation>
</comment>
<dbReference type="Proteomes" id="UP000789508">
    <property type="component" value="Unassembled WGS sequence"/>
</dbReference>
<evidence type="ECO:0000256" key="5">
    <source>
        <dbReference type="ARBA" id="ARBA00022964"/>
    </source>
</evidence>
<comment type="function">
    <text evidence="2 8">Catalyzes the oxidative ring opening of 3-hydroxyanthranilate to 2-amino-3-carboxymuconate semialdehyde, which spontaneously cyclizes to quinolinate.</text>
</comment>
<feature type="binding site" evidence="8">
    <location>
        <position position="308"/>
    </location>
    <ligand>
        <name>a divalent metal cation</name>
        <dbReference type="ChEBI" id="CHEBI:60240"/>
    </ligand>
</feature>
<feature type="binding site" evidence="8">
    <location>
        <position position="305"/>
    </location>
    <ligand>
        <name>a divalent metal cation</name>
        <dbReference type="ChEBI" id="CHEBI:60240"/>
    </ligand>
</feature>
<evidence type="ECO:0000313" key="10">
    <source>
        <dbReference type="Proteomes" id="UP000789508"/>
    </source>
</evidence>
<dbReference type="Pfam" id="PF06052">
    <property type="entry name" value="3-HAO"/>
    <property type="match status" value="1"/>
</dbReference>
<keyword evidence="7 8" id="KW-0408">Iron</keyword>
<dbReference type="GO" id="GO:0008198">
    <property type="term" value="F:ferrous iron binding"/>
    <property type="evidence" value="ECO:0007669"/>
    <property type="project" value="UniProtKB-UniRule"/>
</dbReference>
<evidence type="ECO:0000256" key="3">
    <source>
        <dbReference type="ARBA" id="ARBA00022642"/>
    </source>
</evidence>
<feature type="binding site" evidence="8">
    <location>
        <position position="268"/>
    </location>
    <ligand>
        <name>a divalent metal cation</name>
        <dbReference type="ChEBI" id="CHEBI:60240"/>
    </ligand>
</feature>
<dbReference type="CDD" id="cd06123">
    <property type="entry name" value="cupin_HAO"/>
    <property type="match status" value="1"/>
</dbReference>
<dbReference type="OrthoDB" id="204928at2759"/>